<dbReference type="InterPro" id="IPR009548">
    <property type="entry name" value="Prkrip1"/>
</dbReference>
<proteinExistence type="predicted"/>
<dbReference type="PANTHER" id="PTHR13507:SF0">
    <property type="entry name" value="PRKR-INTERACTING PROTEIN 1"/>
    <property type="match status" value="1"/>
</dbReference>
<feature type="compositionally biased region" description="Basic residues" evidence="1">
    <location>
        <begin position="120"/>
        <end position="132"/>
    </location>
</feature>
<dbReference type="GO" id="GO:0019901">
    <property type="term" value="F:protein kinase binding"/>
    <property type="evidence" value="ECO:0007669"/>
    <property type="project" value="TreeGrafter"/>
</dbReference>
<sequence>MPLDSPNHSDEGETQKKHNLTPYDLQKRQLDKLLERIDKPVVIPELKQKTLKPPKEIVRNVPGSSAGAGSGEFHIYRAHRRREYARTKIMEEEMKAEQDQIEFDQKREELQQKADEKTAKNRAKRQKRKKNQQTKDKKPKLESTSVDSNDTSNPPKQEVNTSNETTQ</sequence>
<dbReference type="GO" id="GO:0003725">
    <property type="term" value="F:double-stranded RNA binding"/>
    <property type="evidence" value="ECO:0007669"/>
    <property type="project" value="InterPro"/>
</dbReference>
<dbReference type="InParanoid" id="A0A1Y1YCL3"/>
<feature type="region of interest" description="Disordered" evidence="1">
    <location>
        <begin position="1"/>
        <end position="24"/>
    </location>
</feature>
<dbReference type="Pfam" id="PF06658">
    <property type="entry name" value="DUF1168"/>
    <property type="match status" value="1"/>
</dbReference>
<evidence type="ECO:0000313" key="2">
    <source>
        <dbReference type="EMBL" id="ORX95739.1"/>
    </source>
</evidence>
<dbReference type="STRING" id="1314790.A0A1Y1YCL3"/>
<dbReference type="OrthoDB" id="10067079at2759"/>
<feature type="compositionally biased region" description="Basic and acidic residues" evidence="1">
    <location>
        <begin position="7"/>
        <end position="16"/>
    </location>
</feature>
<evidence type="ECO:0000256" key="1">
    <source>
        <dbReference type="SAM" id="MobiDB-lite"/>
    </source>
</evidence>
<dbReference type="GO" id="GO:0004860">
    <property type="term" value="F:protein kinase inhibitor activity"/>
    <property type="evidence" value="ECO:0007669"/>
    <property type="project" value="TreeGrafter"/>
</dbReference>
<feature type="region of interest" description="Disordered" evidence="1">
    <location>
        <begin position="89"/>
        <end position="167"/>
    </location>
</feature>
<dbReference type="Proteomes" id="UP000193498">
    <property type="component" value="Unassembled WGS sequence"/>
</dbReference>
<gene>
    <name evidence="2" type="ORF">K493DRAFT_218756</name>
</gene>
<evidence type="ECO:0000313" key="3">
    <source>
        <dbReference type="Proteomes" id="UP000193498"/>
    </source>
</evidence>
<dbReference type="AlphaFoldDB" id="A0A1Y1YCL3"/>
<comment type="caution">
    <text evidence="2">The sequence shown here is derived from an EMBL/GenBank/DDBJ whole genome shotgun (WGS) entry which is preliminary data.</text>
</comment>
<reference evidence="2 3" key="1">
    <citation type="submission" date="2016-07" db="EMBL/GenBank/DDBJ databases">
        <title>Pervasive Adenine N6-methylation of Active Genes in Fungi.</title>
        <authorList>
            <consortium name="DOE Joint Genome Institute"/>
            <person name="Mondo S.J."/>
            <person name="Dannebaum R.O."/>
            <person name="Kuo R.C."/>
            <person name="Labutti K."/>
            <person name="Haridas S."/>
            <person name="Kuo A."/>
            <person name="Salamov A."/>
            <person name="Ahrendt S.R."/>
            <person name="Lipzen A."/>
            <person name="Sullivan W."/>
            <person name="Andreopoulos W.B."/>
            <person name="Clum A."/>
            <person name="Lindquist E."/>
            <person name="Daum C."/>
            <person name="Ramamoorthy G.K."/>
            <person name="Gryganskyi A."/>
            <person name="Culley D."/>
            <person name="Magnuson J.K."/>
            <person name="James T.Y."/>
            <person name="O'Malley M.A."/>
            <person name="Stajich J.E."/>
            <person name="Spatafora J.W."/>
            <person name="Visel A."/>
            <person name="Grigoriev I.V."/>
        </authorList>
    </citation>
    <scope>NUCLEOTIDE SEQUENCE [LARGE SCALE GENOMIC DNA]</scope>
    <source>
        <strain evidence="2 3">CBS 931.73</strain>
    </source>
</reference>
<accession>A0A1Y1YCL3</accession>
<feature type="compositionally biased region" description="Polar residues" evidence="1">
    <location>
        <begin position="142"/>
        <end position="167"/>
    </location>
</feature>
<protein>
    <submittedName>
        <fullName evidence="2">DUF1168-domain-containing protein</fullName>
    </submittedName>
</protein>
<dbReference type="PANTHER" id="PTHR13507">
    <property type="entry name" value="PRKR-INTERACTING PROTEIN 1"/>
    <property type="match status" value="1"/>
</dbReference>
<name>A0A1Y1YCL3_9FUNG</name>
<dbReference type="EMBL" id="MCFE01000168">
    <property type="protein sequence ID" value="ORX95739.1"/>
    <property type="molecule type" value="Genomic_DNA"/>
</dbReference>
<feature type="compositionally biased region" description="Basic and acidic residues" evidence="1">
    <location>
        <begin position="89"/>
        <end position="119"/>
    </location>
</feature>
<dbReference type="GO" id="GO:0005730">
    <property type="term" value="C:nucleolus"/>
    <property type="evidence" value="ECO:0007669"/>
    <property type="project" value="TreeGrafter"/>
</dbReference>
<organism evidence="2 3">
    <name type="scientific">Basidiobolus meristosporus CBS 931.73</name>
    <dbReference type="NCBI Taxonomy" id="1314790"/>
    <lineage>
        <taxon>Eukaryota</taxon>
        <taxon>Fungi</taxon>
        <taxon>Fungi incertae sedis</taxon>
        <taxon>Zoopagomycota</taxon>
        <taxon>Entomophthoromycotina</taxon>
        <taxon>Basidiobolomycetes</taxon>
        <taxon>Basidiobolales</taxon>
        <taxon>Basidiobolaceae</taxon>
        <taxon>Basidiobolus</taxon>
    </lineage>
</organism>
<keyword evidence="3" id="KW-1185">Reference proteome</keyword>